<name>A0AC60QBB5_IXOPE</name>
<comment type="caution">
    <text evidence="1">The sequence shown here is derived from an EMBL/GenBank/DDBJ whole genome shotgun (WGS) entry which is preliminary data.</text>
</comment>
<evidence type="ECO:0000313" key="1">
    <source>
        <dbReference type="EMBL" id="KAG0431216.1"/>
    </source>
</evidence>
<proteinExistence type="predicted"/>
<organism evidence="1 2">
    <name type="scientific">Ixodes persulcatus</name>
    <name type="common">Taiga tick</name>
    <dbReference type="NCBI Taxonomy" id="34615"/>
    <lineage>
        <taxon>Eukaryota</taxon>
        <taxon>Metazoa</taxon>
        <taxon>Ecdysozoa</taxon>
        <taxon>Arthropoda</taxon>
        <taxon>Chelicerata</taxon>
        <taxon>Arachnida</taxon>
        <taxon>Acari</taxon>
        <taxon>Parasitiformes</taxon>
        <taxon>Ixodida</taxon>
        <taxon>Ixodoidea</taxon>
        <taxon>Ixodidae</taxon>
        <taxon>Ixodinae</taxon>
        <taxon>Ixodes</taxon>
    </lineage>
</organism>
<protein>
    <submittedName>
        <fullName evidence="1">Uncharacterized protein</fullName>
    </submittedName>
</protein>
<dbReference type="EMBL" id="JABSTQ010009245">
    <property type="protein sequence ID" value="KAG0431216.1"/>
    <property type="molecule type" value="Genomic_DNA"/>
</dbReference>
<dbReference type="Proteomes" id="UP000805193">
    <property type="component" value="Unassembled WGS sequence"/>
</dbReference>
<keyword evidence="2" id="KW-1185">Reference proteome</keyword>
<gene>
    <name evidence="1" type="ORF">HPB47_021991</name>
</gene>
<accession>A0AC60QBB5</accession>
<reference evidence="1 2" key="1">
    <citation type="journal article" date="2020" name="Cell">
        <title>Large-Scale Comparative Analyses of Tick Genomes Elucidate Their Genetic Diversity and Vector Capacities.</title>
        <authorList>
            <consortium name="Tick Genome and Microbiome Consortium (TIGMIC)"/>
            <person name="Jia N."/>
            <person name="Wang J."/>
            <person name="Shi W."/>
            <person name="Du L."/>
            <person name="Sun Y."/>
            <person name="Zhan W."/>
            <person name="Jiang J.F."/>
            <person name="Wang Q."/>
            <person name="Zhang B."/>
            <person name="Ji P."/>
            <person name="Bell-Sakyi L."/>
            <person name="Cui X.M."/>
            <person name="Yuan T.T."/>
            <person name="Jiang B.G."/>
            <person name="Yang W.F."/>
            <person name="Lam T.T."/>
            <person name="Chang Q.C."/>
            <person name="Ding S.J."/>
            <person name="Wang X.J."/>
            <person name="Zhu J.G."/>
            <person name="Ruan X.D."/>
            <person name="Zhao L."/>
            <person name="Wei J.T."/>
            <person name="Ye R.Z."/>
            <person name="Que T.C."/>
            <person name="Du C.H."/>
            <person name="Zhou Y.H."/>
            <person name="Cheng J.X."/>
            <person name="Dai P.F."/>
            <person name="Guo W.B."/>
            <person name="Han X.H."/>
            <person name="Huang E.J."/>
            <person name="Li L.F."/>
            <person name="Wei W."/>
            <person name="Gao Y.C."/>
            <person name="Liu J.Z."/>
            <person name="Shao H.Z."/>
            <person name="Wang X."/>
            <person name="Wang C.C."/>
            <person name="Yang T.C."/>
            <person name="Huo Q.B."/>
            <person name="Li W."/>
            <person name="Chen H.Y."/>
            <person name="Chen S.E."/>
            <person name="Zhou L.G."/>
            <person name="Ni X.B."/>
            <person name="Tian J.H."/>
            <person name="Sheng Y."/>
            <person name="Liu T."/>
            <person name="Pan Y.S."/>
            <person name="Xia L.Y."/>
            <person name="Li J."/>
            <person name="Zhao F."/>
            <person name="Cao W.C."/>
        </authorList>
    </citation>
    <scope>NUCLEOTIDE SEQUENCE [LARGE SCALE GENOMIC DNA]</scope>
    <source>
        <strain evidence="1">Iper-2018</strain>
    </source>
</reference>
<sequence length="679" mass="75836">MSTATARATGGDDLAAVGGSSGGNAERPRSKLEPRDASPERPSSRDSASPDNTCAICLGKPENKSFTDSCFHTFCFGCLAEWAKLKPECPLCKQRFKSIIHSVRSLEDYDQYFLSEEQHRTRSLYSTSFSGDGPDGRRFRFPTTLTAERRQQLAMERSLQSSNQRATSASRVPRASMTQNEAVGRYNLTTTSAERRYLYDLDLWVSNNPTRYREASPQFYRDNPACVHRLIPWLNRELIALLGGSSSRITAVLELVLSLISEVDIRHPDFSRHLYPSFGSRTQHFVHEFYAFATSVHDMVNYDRNTLYGSAISVLARGTPVERYQSQLAESQRRAAELVSNAAPRESSPRPGPSGVVSRQAQEVIAAPVADDSDSDSSDCIVVSVVKPGERTPVVISLLSSSSDDEDTSIQNPLHEETVVSEERATGLIEESVFEVDPPPASPREPSPSTSRATPPRTRAVSFVSADSWTSDSDSRSSTSSSSHRRAARKKKAEVRPPKLRSVVGSVVHRSASSSSPRRRHEHKKKIVQYCQNRVYTIAELQTKLSELGFHVGQRILDLLHVREKNYKRETKLLNILLFIKTSVWKTLFGKEADKLEQANEDDRTYYLIEKEPLVIKFISVPKDRGSLNCAAFVAGIIEAILIGCNFPAKVTAHWYKGTTFMIKFEESVIVRDKSLESR</sequence>
<evidence type="ECO:0000313" key="2">
    <source>
        <dbReference type="Proteomes" id="UP000805193"/>
    </source>
</evidence>